<sequence>SDVSDVRSEDVRTREAVGRPVREEACRIDCFAVENVSGC</sequence>
<evidence type="ECO:0000313" key="2">
    <source>
        <dbReference type="Proteomes" id="UP000265520"/>
    </source>
</evidence>
<name>A0A392VMR7_9FABA</name>
<comment type="caution">
    <text evidence="1">The sequence shown here is derived from an EMBL/GenBank/DDBJ whole genome shotgun (WGS) entry which is preliminary data.</text>
</comment>
<keyword evidence="2" id="KW-1185">Reference proteome</keyword>
<evidence type="ECO:0000313" key="1">
    <source>
        <dbReference type="EMBL" id="MCI89684.1"/>
    </source>
</evidence>
<dbReference type="AlphaFoldDB" id="A0A392VMR7"/>
<feature type="non-terminal residue" evidence="1">
    <location>
        <position position="1"/>
    </location>
</feature>
<accession>A0A392VMR7</accession>
<organism evidence="1 2">
    <name type="scientific">Trifolium medium</name>
    <dbReference type="NCBI Taxonomy" id="97028"/>
    <lineage>
        <taxon>Eukaryota</taxon>
        <taxon>Viridiplantae</taxon>
        <taxon>Streptophyta</taxon>
        <taxon>Embryophyta</taxon>
        <taxon>Tracheophyta</taxon>
        <taxon>Spermatophyta</taxon>
        <taxon>Magnoliopsida</taxon>
        <taxon>eudicotyledons</taxon>
        <taxon>Gunneridae</taxon>
        <taxon>Pentapetalae</taxon>
        <taxon>rosids</taxon>
        <taxon>fabids</taxon>
        <taxon>Fabales</taxon>
        <taxon>Fabaceae</taxon>
        <taxon>Papilionoideae</taxon>
        <taxon>50 kb inversion clade</taxon>
        <taxon>NPAAA clade</taxon>
        <taxon>Hologalegina</taxon>
        <taxon>IRL clade</taxon>
        <taxon>Trifolieae</taxon>
        <taxon>Trifolium</taxon>
    </lineage>
</organism>
<reference evidence="1 2" key="1">
    <citation type="journal article" date="2018" name="Front. Plant Sci.">
        <title>Red Clover (Trifolium pratense) and Zigzag Clover (T. medium) - A Picture of Genomic Similarities and Differences.</title>
        <authorList>
            <person name="Dluhosova J."/>
            <person name="Istvanek J."/>
            <person name="Nedelnik J."/>
            <person name="Repkova J."/>
        </authorList>
    </citation>
    <scope>NUCLEOTIDE SEQUENCE [LARGE SCALE GENOMIC DNA]</scope>
    <source>
        <strain evidence="2">cv. 10/8</strain>
        <tissue evidence="1">Leaf</tissue>
    </source>
</reference>
<proteinExistence type="predicted"/>
<protein>
    <submittedName>
        <fullName evidence="1">Uncharacterized protein</fullName>
    </submittedName>
</protein>
<dbReference type="EMBL" id="LXQA011225364">
    <property type="protein sequence ID" value="MCI89684.1"/>
    <property type="molecule type" value="Genomic_DNA"/>
</dbReference>
<dbReference type="Proteomes" id="UP000265520">
    <property type="component" value="Unassembled WGS sequence"/>
</dbReference>